<keyword evidence="4 7" id="KW-1133">Transmembrane helix</keyword>
<evidence type="ECO:0000256" key="5">
    <source>
        <dbReference type="ARBA" id="ARBA00023136"/>
    </source>
</evidence>
<evidence type="ECO:0000259" key="8">
    <source>
        <dbReference type="Pfam" id="PF01529"/>
    </source>
</evidence>
<keyword evidence="3 7" id="KW-0812">Transmembrane</keyword>
<gene>
    <name evidence="9" type="ORF">FRACYDRAFT_239174</name>
</gene>
<sequence>MASQATRQRKGGGAPKSGEVFRQVSYAAPTGEGSTASNINVSANTSINTKHAVAATPTVLKVAKVKRSKFGTKPWDKNWLNLDCCGLFCAAVTYMLHVYGVYATCVILIPPWMSTVDEDGKRTMTMMGHLNRVAFTLVAVLAVYAHFKAMTTDPGAVPPDATPLEEFNKPNNSINNSDIENLNDNTVNHASGDNIKPTNTNSKGEQQGSSLMVEDPLMIAKLPPPPRKGRRLCRRCNSFKPKRAHHCSICKRCIIKMDHHCPWVNNCVGIGNHKYFLLFIFYTSLSCVFSFSLVTMRFFDCMGQHGHIRTHHITCLDRPSQLLNILGLFVEAILFGLFTSCMMCDQAGVVLTKMTHIDRLKGGGVGSTGSSTLAGVIEVFGLNLKKVDSGGLFRMDWLSPFHQICFPTTLHDEIMGFCKPCGSSGRTGNSRLATNGEEGETELSPMIRNVADIV</sequence>
<keyword evidence="2 7" id="KW-0808">Transferase</keyword>
<dbReference type="EC" id="2.3.1.225" evidence="7"/>
<evidence type="ECO:0000313" key="10">
    <source>
        <dbReference type="Proteomes" id="UP000095751"/>
    </source>
</evidence>
<dbReference type="PROSITE" id="PS50216">
    <property type="entry name" value="DHHC"/>
    <property type="match status" value="1"/>
</dbReference>
<feature type="transmembrane region" description="Helical" evidence="7">
    <location>
        <begin position="275"/>
        <end position="299"/>
    </location>
</feature>
<dbReference type="Proteomes" id="UP000095751">
    <property type="component" value="Unassembled WGS sequence"/>
</dbReference>
<organism evidence="9 10">
    <name type="scientific">Fragilariopsis cylindrus CCMP1102</name>
    <dbReference type="NCBI Taxonomy" id="635003"/>
    <lineage>
        <taxon>Eukaryota</taxon>
        <taxon>Sar</taxon>
        <taxon>Stramenopiles</taxon>
        <taxon>Ochrophyta</taxon>
        <taxon>Bacillariophyta</taxon>
        <taxon>Bacillariophyceae</taxon>
        <taxon>Bacillariophycidae</taxon>
        <taxon>Bacillariales</taxon>
        <taxon>Bacillariaceae</taxon>
        <taxon>Fragilariopsis</taxon>
    </lineage>
</organism>
<evidence type="ECO:0000256" key="2">
    <source>
        <dbReference type="ARBA" id="ARBA00022679"/>
    </source>
</evidence>
<evidence type="ECO:0000256" key="6">
    <source>
        <dbReference type="ARBA" id="ARBA00023315"/>
    </source>
</evidence>
<keyword evidence="5 7" id="KW-0472">Membrane</keyword>
<dbReference type="OrthoDB" id="331948at2759"/>
<protein>
    <recommendedName>
        <fullName evidence="7">Palmitoyltransferase</fullName>
        <ecNumber evidence="7">2.3.1.225</ecNumber>
    </recommendedName>
</protein>
<keyword evidence="10" id="KW-1185">Reference proteome</keyword>
<dbReference type="KEGG" id="fcy:FRACYDRAFT_239174"/>
<feature type="domain" description="Palmitoyltransferase DHHC" evidence="8">
    <location>
        <begin position="229"/>
        <end position="361"/>
    </location>
</feature>
<dbReference type="EMBL" id="KV784358">
    <property type="protein sequence ID" value="OEU16578.1"/>
    <property type="molecule type" value="Genomic_DNA"/>
</dbReference>
<dbReference type="InterPro" id="IPR039859">
    <property type="entry name" value="PFA4/ZDH16/20/ERF2-like"/>
</dbReference>
<comment type="domain">
    <text evidence="7">The DHHC domain is required for palmitoyltransferase activity.</text>
</comment>
<evidence type="ECO:0000256" key="3">
    <source>
        <dbReference type="ARBA" id="ARBA00022692"/>
    </source>
</evidence>
<evidence type="ECO:0000256" key="1">
    <source>
        <dbReference type="ARBA" id="ARBA00004141"/>
    </source>
</evidence>
<dbReference type="InterPro" id="IPR001594">
    <property type="entry name" value="Palmitoyltrfase_DHHC"/>
</dbReference>
<dbReference type="GO" id="GO:0019706">
    <property type="term" value="F:protein-cysteine S-palmitoyltransferase activity"/>
    <property type="evidence" value="ECO:0007669"/>
    <property type="project" value="UniProtKB-EC"/>
</dbReference>
<dbReference type="GO" id="GO:0016020">
    <property type="term" value="C:membrane"/>
    <property type="evidence" value="ECO:0007669"/>
    <property type="project" value="UniProtKB-SubCell"/>
</dbReference>
<feature type="transmembrane region" description="Helical" evidence="7">
    <location>
        <begin position="129"/>
        <end position="147"/>
    </location>
</feature>
<evidence type="ECO:0000256" key="7">
    <source>
        <dbReference type="RuleBase" id="RU079119"/>
    </source>
</evidence>
<proteinExistence type="inferred from homology"/>
<comment type="subcellular location">
    <subcellularLocation>
        <location evidence="1">Membrane</location>
        <topology evidence="1">Multi-pass membrane protein</topology>
    </subcellularLocation>
</comment>
<dbReference type="AlphaFoldDB" id="A0A1E7FEI2"/>
<evidence type="ECO:0000256" key="4">
    <source>
        <dbReference type="ARBA" id="ARBA00022989"/>
    </source>
</evidence>
<accession>A0A1E7FEI2</accession>
<evidence type="ECO:0000313" key="9">
    <source>
        <dbReference type="EMBL" id="OEU16578.1"/>
    </source>
</evidence>
<comment type="similarity">
    <text evidence="7">Belongs to the DHHC palmitoyltransferase family.</text>
</comment>
<feature type="transmembrane region" description="Helical" evidence="7">
    <location>
        <begin position="322"/>
        <end position="344"/>
    </location>
</feature>
<reference evidence="9 10" key="1">
    <citation type="submission" date="2016-09" db="EMBL/GenBank/DDBJ databases">
        <title>Extensive genetic diversity and differential bi-allelic expression allows diatom success in the polar Southern Ocean.</title>
        <authorList>
            <consortium name="DOE Joint Genome Institute"/>
            <person name="Mock T."/>
            <person name="Otillar R.P."/>
            <person name="Strauss J."/>
            <person name="Dupont C."/>
            <person name="Frickenhaus S."/>
            <person name="Maumus F."/>
            <person name="Mcmullan M."/>
            <person name="Sanges R."/>
            <person name="Schmutz J."/>
            <person name="Toseland A."/>
            <person name="Valas R."/>
            <person name="Veluchamy A."/>
            <person name="Ward B.J."/>
            <person name="Allen A."/>
            <person name="Barry K."/>
            <person name="Falciatore A."/>
            <person name="Ferrante M."/>
            <person name="Fortunato A.E."/>
            <person name="Gloeckner G."/>
            <person name="Gruber A."/>
            <person name="Hipkin R."/>
            <person name="Janech M."/>
            <person name="Kroth P."/>
            <person name="Leese F."/>
            <person name="Lindquist E."/>
            <person name="Lyon B.R."/>
            <person name="Martin J."/>
            <person name="Mayer C."/>
            <person name="Parker M."/>
            <person name="Quesneville H."/>
            <person name="Raymond J."/>
            <person name="Uhlig C."/>
            <person name="Valentin K.U."/>
            <person name="Worden A.Z."/>
            <person name="Armbrust E.V."/>
            <person name="Bowler C."/>
            <person name="Green B."/>
            <person name="Moulton V."/>
            <person name="Van Oosterhout C."/>
            <person name="Grigoriev I."/>
        </authorList>
    </citation>
    <scope>NUCLEOTIDE SEQUENCE [LARGE SCALE GENOMIC DNA]</scope>
    <source>
        <strain evidence="9 10">CCMP1102</strain>
    </source>
</reference>
<feature type="transmembrane region" description="Helical" evidence="7">
    <location>
        <begin position="87"/>
        <end position="109"/>
    </location>
</feature>
<keyword evidence="6 7" id="KW-0012">Acyltransferase</keyword>
<comment type="catalytic activity">
    <reaction evidence="7">
        <text>L-cysteinyl-[protein] + hexadecanoyl-CoA = S-hexadecanoyl-L-cysteinyl-[protein] + CoA</text>
        <dbReference type="Rhea" id="RHEA:36683"/>
        <dbReference type="Rhea" id="RHEA-COMP:10131"/>
        <dbReference type="Rhea" id="RHEA-COMP:11032"/>
        <dbReference type="ChEBI" id="CHEBI:29950"/>
        <dbReference type="ChEBI" id="CHEBI:57287"/>
        <dbReference type="ChEBI" id="CHEBI:57379"/>
        <dbReference type="ChEBI" id="CHEBI:74151"/>
        <dbReference type="EC" id="2.3.1.225"/>
    </reaction>
</comment>
<dbReference type="Pfam" id="PF01529">
    <property type="entry name" value="DHHC"/>
    <property type="match status" value="1"/>
</dbReference>
<dbReference type="InParanoid" id="A0A1E7FEI2"/>
<dbReference type="PANTHER" id="PTHR12246">
    <property type="entry name" value="PALMITOYLTRANSFERASE ZDHHC16"/>
    <property type="match status" value="1"/>
</dbReference>
<name>A0A1E7FEI2_9STRA</name>